<keyword evidence="2" id="KW-1185">Reference proteome</keyword>
<dbReference type="SUPFAM" id="SSF51695">
    <property type="entry name" value="PLC-like phosphodiesterases"/>
    <property type="match status" value="1"/>
</dbReference>
<dbReference type="GO" id="GO:0008081">
    <property type="term" value="F:phosphoric diester hydrolase activity"/>
    <property type="evidence" value="ECO:0007669"/>
    <property type="project" value="InterPro"/>
</dbReference>
<dbReference type="OrthoDB" id="1714518at2759"/>
<dbReference type="Proteomes" id="UP001055439">
    <property type="component" value="Chromosome 6"/>
</dbReference>
<accession>A0A9E7G5X3</accession>
<dbReference type="AlphaFoldDB" id="A0A9E7G5X3"/>
<gene>
    <name evidence="1" type="ORF">MUK42_24082</name>
</gene>
<dbReference type="GO" id="GO:0006629">
    <property type="term" value="P:lipid metabolic process"/>
    <property type="evidence" value="ECO:0007669"/>
    <property type="project" value="InterPro"/>
</dbReference>
<proteinExistence type="predicted"/>
<dbReference type="Pfam" id="PF26178">
    <property type="entry name" value="PI-PLC_cat"/>
    <property type="match status" value="1"/>
</dbReference>
<evidence type="ECO:0000313" key="1">
    <source>
        <dbReference type="EMBL" id="URE08969.1"/>
    </source>
</evidence>
<evidence type="ECO:0000313" key="2">
    <source>
        <dbReference type="Proteomes" id="UP001055439"/>
    </source>
</evidence>
<name>A0A9E7G5X3_9LILI</name>
<dbReference type="EMBL" id="CP097508">
    <property type="protein sequence ID" value="URE08969.1"/>
    <property type="molecule type" value="Genomic_DNA"/>
</dbReference>
<protein>
    <submittedName>
        <fullName evidence="1">PI-PLC X domain-containing protein</fullName>
    </submittedName>
</protein>
<reference evidence="1" key="1">
    <citation type="submission" date="2022-05" db="EMBL/GenBank/DDBJ databases">
        <title>The Musa troglodytarum L. genome provides insights into the mechanism of non-climacteric behaviour and enrichment of carotenoids.</title>
        <authorList>
            <person name="Wang J."/>
        </authorList>
    </citation>
    <scope>NUCLEOTIDE SEQUENCE</scope>
    <source>
        <tissue evidence="1">Leaf</tissue>
    </source>
</reference>
<sequence length="186" mass="20295">MGDCHRIAKLANKCFGPGHGHVAGFGWPERTASEISRFTPQAVAVAKRKNGPSPCLLLLPPPRLRRLVSSFICDQGITSFSLCWDCEAGLRCAGCDGDLGVCVSIRPYVPRSKVGDLPFNKYSWQTTHNSFADAGAHSATGATLITFTNQQYDITSQLNNVRFFALSHVHLCFRIFFPSSTELSAS</sequence>
<dbReference type="InterPro" id="IPR017946">
    <property type="entry name" value="PLC-like_Pdiesterase_TIM-brl"/>
</dbReference>
<organism evidence="1 2">
    <name type="scientific">Musa troglodytarum</name>
    <name type="common">fe'i banana</name>
    <dbReference type="NCBI Taxonomy" id="320322"/>
    <lineage>
        <taxon>Eukaryota</taxon>
        <taxon>Viridiplantae</taxon>
        <taxon>Streptophyta</taxon>
        <taxon>Embryophyta</taxon>
        <taxon>Tracheophyta</taxon>
        <taxon>Spermatophyta</taxon>
        <taxon>Magnoliopsida</taxon>
        <taxon>Liliopsida</taxon>
        <taxon>Zingiberales</taxon>
        <taxon>Musaceae</taxon>
        <taxon>Musa</taxon>
    </lineage>
</organism>